<evidence type="ECO:0000313" key="3">
    <source>
        <dbReference type="Proteomes" id="UP000007881"/>
    </source>
</evidence>
<sequence length="245" mass="25299">MPASRFVRRATAAPSLALLALAPAAQAVLIDDFSAGTNAVLNAADGSVSDRQGPLAGVVDSGWRAVVSRNFSPDQGTGNSIAVTGGALVAVRGPGPGSADFQLQYTGEEFPGNGSWDYTGLAGEDTLFVDFLSNTTSALKVSVQAIRYDAGFANFTQSVTSSAFATTTGGPSSVAVDLTPLNLAAFGPIDALDVTFSFDPQPYDFNQTVNQAFTVTRIDTVIPEPASLAMLGLSGLLLTRRSRRG</sequence>
<dbReference type="STRING" id="1142394.PSMK_09420"/>
<protein>
    <recommendedName>
        <fullName evidence="4">PEP-CTERM protein-sorting domain-containing protein</fullName>
    </recommendedName>
</protein>
<evidence type="ECO:0008006" key="4">
    <source>
        <dbReference type="Google" id="ProtNLM"/>
    </source>
</evidence>
<reference evidence="2 3" key="1">
    <citation type="submission" date="2012-02" db="EMBL/GenBank/DDBJ databases">
        <title>Complete genome sequence of Phycisphaera mikurensis NBRC 102666.</title>
        <authorList>
            <person name="Ankai A."/>
            <person name="Hosoyama A."/>
            <person name="Terui Y."/>
            <person name="Sekine M."/>
            <person name="Fukai R."/>
            <person name="Kato Y."/>
            <person name="Nakamura S."/>
            <person name="Yamada-Narita S."/>
            <person name="Kawakoshi A."/>
            <person name="Fukunaga Y."/>
            <person name="Yamazaki S."/>
            <person name="Fujita N."/>
        </authorList>
    </citation>
    <scope>NUCLEOTIDE SEQUENCE [LARGE SCALE GENOMIC DNA]</scope>
    <source>
        <strain evidence="3">NBRC 102666 / KCTC 22515 / FYK2301M01</strain>
    </source>
</reference>
<gene>
    <name evidence="2" type="ordered locus">PSMK_09420</name>
</gene>
<proteinExistence type="predicted"/>
<dbReference type="EMBL" id="AP012338">
    <property type="protein sequence ID" value="BAM03101.1"/>
    <property type="molecule type" value="Genomic_DNA"/>
</dbReference>
<evidence type="ECO:0000313" key="2">
    <source>
        <dbReference type="EMBL" id="BAM03101.1"/>
    </source>
</evidence>
<dbReference type="RefSeq" id="WP_014436320.1">
    <property type="nucleotide sequence ID" value="NC_017080.1"/>
</dbReference>
<dbReference type="NCBIfam" id="TIGR02595">
    <property type="entry name" value="PEP_CTERM"/>
    <property type="match status" value="1"/>
</dbReference>
<evidence type="ECO:0000256" key="1">
    <source>
        <dbReference type="SAM" id="SignalP"/>
    </source>
</evidence>
<feature type="chain" id="PRO_5003629651" description="PEP-CTERM protein-sorting domain-containing protein" evidence="1">
    <location>
        <begin position="28"/>
        <end position="245"/>
    </location>
</feature>
<dbReference type="Proteomes" id="UP000007881">
    <property type="component" value="Chromosome"/>
</dbReference>
<organism evidence="2 3">
    <name type="scientific">Phycisphaera mikurensis (strain NBRC 102666 / KCTC 22515 / FYK2301M01)</name>
    <dbReference type="NCBI Taxonomy" id="1142394"/>
    <lineage>
        <taxon>Bacteria</taxon>
        <taxon>Pseudomonadati</taxon>
        <taxon>Planctomycetota</taxon>
        <taxon>Phycisphaerae</taxon>
        <taxon>Phycisphaerales</taxon>
        <taxon>Phycisphaeraceae</taxon>
        <taxon>Phycisphaera</taxon>
    </lineage>
</organism>
<keyword evidence="1" id="KW-0732">Signal</keyword>
<dbReference type="AlphaFoldDB" id="I0ICW3"/>
<accession>I0ICW3</accession>
<name>I0ICW3_PHYMF</name>
<dbReference type="KEGG" id="phm:PSMK_09420"/>
<keyword evidence="3" id="KW-1185">Reference proteome</keyword>
<dbReference type="HOGENOM" id="CLU_1132789_0_0_0"/>
<feature type="signal peptide" evidence="1">
    <location>
        <begin position="1"/>
        <end position="27"/>
    </location>
</feature>
<dbReference type="InterPro" id="IPR013424">
    <property type="entry name" value="Ice-binding_C"/>
</dbReference>